<dbReference type="InterPro" id="IPR000387">
    <property type="entry name" value="Tyr_Pase_dom"/>
</dbReference>
<comment type="caution">
    <text evidence="3">The sequence shown here is derived from an EMBL/GenBank/DDBJ whole genome shotgun (WGS) entry which is preliminary data.</text>
</comment>
<gene>
    <name evidence="3" type="ORF">GCM10023095_07920</name>
</gene>
<dbReference type="Proteomes" id="UP001501321">
    <property type="component" value="Unassembled WGS sequence"/>
</dbReference>
<sequence>MTAPHFVRAPAHLIAEAIGPQGEHLYLGGDEAARDLALLRELGIQAVVNCAVNLDINYVQAPYLLPEAERLAGGHGAIRSYKLGLVDGPGNPAAMLLAGYYLLQGAFCQQLPDKPSYPCRERGHVLLHCRAGRSRSVALAALYLHHQQPEHYPSLQAAIDHIRQRRELRPEEWFETPKPSLIQAIEQADRMLRVLADQGL</sequence>
<dbReference type="InterPro" id="IPR020422">
    <property type="entry name" value="TYR_PHOSPHATASE_DUAL_dom"/>
</dbReference>
<dbReference type="SUPFAM" id="SSF52799">
    <property type="entry name" value="(Phosphotyrosine protein) phosphatases II"/>
    <property type="match status" value="1"/>
</dbReference>
<dbReference type="InterPro" id="IPR029021">
    <property type="entry name" value="Prot-tyrosine_phosphatase-like"/>
</dbReference>
<feature type="domain" description="Tyrosine specific protein phosphatases" evidence="2">
    <location>
        <begin position="125"/>
        <end position="166"/>
    </location>
</feature>
<dbReference type="RefSeq" id="WP_345010275.1">
    <property type="nucleotide sequence ID" value="NZ_BAABFC010000004.1"/>
</dbReference>
<dbReference type="CDD" id="cd14498">
    <property type="entry name" value="DSP"/>
    <property type="match status" value="1"/>
</dbReference>
<keyword evidence="1" id="KW-0904">Protein phosphatase</keyword>
<evidence type="ECO:0000313" key="4">
    <source>
        <dbReference type="Proteomes" id="UP001501321"/>
    </source>
</evidence>
<dbReference type="PANTHER" id="PTHR10159">
    <property type="entry name" value="DUAL SPECIFICITY PROTEIN PHOSPHATASE"/>
    <property type="match status" value="1"/>
</dbReference>
<evidence type="ECO:0000313" key="3">
    <source>
        <dbReference type="EMBL" id="GAA4495133.1"/>
    </source>
</evidence>
<dbReference type="PROSITE" id="PS50056">
    <property type="entry name" value="TYR_PHOSPHATASE_2"/>
    <property type="match status" value="1"/>
</dbReference>
<accession>A0ABP8PZK1</accession>
<organism evidence="3 4">
    <name type="scientific">Pseudaeromonas paramecii</name>
    <dbReference type="NCBI Taxonomy" id="2138166"/>
    <lineage>
        <taxon>Bacteria</taxon>
        <taxon>Pseudomonadati</taxon>
        <taxon>Pseudomonadota</taxon>
        <taxon>Gammaproteobacteria</taxon>
        <taxon>Aeromonadales</taxon>
        <taxon>Aeromonadaceae</taxon>
        <taxon>Pseudaeromonas</taxon>
    </lineage>
</organism>
<evidence type="ECO:0000256" key="1">
    <source>
        <dbReference type="ARBA" id="ARBA00022912"/>
    </source>
</evidence>
<evidence type="ECO:0000259" key="2">
    <source>
        <dbReference type="PROSITE" id="PS50056"/>
    </source>
</evidence>
<dbReference type="PANTHER" id="PTHR10159:SF519">
    <property type="entry name" value="DUAL SPECIFICITY PROTEIN PHOSPHATASE MPK3"/>
    <property type="match status" value="1"/>
</dbReference>
<dbReference type="Gene3D" id="3.90.190.10">
    <property type="entry name" value="Protein tyrosine phosphatase superfamily"/>
    <property type="match status" value="1"/>
</dbReference>
<keyword evidence="4" id="KW-1185">Reference proteome</keyword>
<protein>
    <submittedName>
        <fullName evidence="3">Dual specificity protein phosphatase</fullName>
    </submittedName>
</protein>
<reference evidence="4" key="1">
    <citation type="journal article" date="2019" name="Int. J. Syst. Evol. Microbiol.">
        <title>The Global Catalogue of Microorganisms (GCM) 10K type strain sequencing project: providing services to taxonomists for standard genome sequencing and annotation.</title>
        <authorList>
            <consortium name="The Broad Institute Genomics Platform"/>
            <consortium name="The Broad Institute Genome Sequencing Center for Infectious Disease"/>
            <person name="Wu L."/>
            <person name="Ma J."/>
        </authorList>
    </citation>
    <scope>NUCLEOTIDE SEQUENCE [LARGE SCALE GENOMIC DNA]</scope>
    <source>
        <strain evidence="4">JCM 32226</strain>
    </source>
</reference>
<proteinExistence type="predicted"/>
<dbReference type="SMART" id="SM00195">
    <property type="entry name" value="DSPc"/>
    <property type="match status" value="1"/>
</dbReference>
<name>A0ABP8PZK1_9GAMM</name>
<dbReference type="EMBL" id="BAABFC010000004">
    <property type="protein sequence ID" value="GAA4495133.1"/>
    <property type="molecule type" value="Genomic_DNA"/>
</dbReference>
<keyword evidence="1" id="KW-0378">Hydrolase</keyword>